<name>A0A0C1ZVJ7_9BACT</name>
<gene>
    <name evidence="1" type="ORF">DB30_06120</name>
</gene>
<organism evidence="1 2">
    <name type="scientific">Enhygromyxa salina</name>
    <dbReference type="NCBI Taxonomy" id="215803"/>
    <lineage>
        <taxon>Bacteria</taxon>
        <taxon>Pseudomonadati</taxon>
        <taxon>Myxococcota</taxon>
        <taxon>Polyangia</taxon>
        <taxon>Nannocystales</taxon>
        <taxon>Nannocystaceae</taxon>
        <taxon>Enhygromyxa</taxon>
    </lineage>
</organism>
<dbReference type="AlphaFoldDB" id="A0A0C1ZVJ7"/>
<reference evidence="1 2" key="1">
    <citation type="submission" date="2014-12" db="EMBL/GenBank/DDBJ databases">
        <title>Genome assembly of Enhygromyxa salina DSM 15201.</title>
        <authorList>
            <person name="Sharma G."/>
            <person name="Subramanian S."/>
        </authorList>
    </citation>
    <scope>NUCLEOTIDE SEQUENCE [LARGE SCALE GENOMIC DNA]</scope>
    <source>
        <strain evidence="1 2">DSM 15201</strain>
    </source>
</reference>
<dbReference type="Proteomes" id="UP000031599">
    <property type="component" value="Unassembled WGS sequence"/>
</dbReference>
<sequence length="322" mass="33486">MNTRKVLVASAASVVIVVGAVVAVVVSRNAAAQEPDNGFGQQAPSWIASGDSGALLAAPPWVRVGIGANPSATLHVVGDSVTSSPGTGTLAVGEQGGLHMRVDRNDLLVSGGTKGTYGALYLQRYGGPIVVHGGRPLKDRLYITVEGDIGVGTADPAKFADDRKLGHWPDGAGLPNGVVAVDGKVVAMGLSAKKASIKETLYVGRPVLYDHWAAGADTLHGDAVVQVAGKLTAQAIVVHQDHWADDVFDADYELPPLSDVERYIRSEGHLPGVPVEAEVATGLDLGDVTAALLRQVEELTLHTIAQQKQLEELGRKVATCGR</sequence>
<comment type="caution">
    <text evidence="1">The sequence shown here is derived from an EMBL/GenBank/DDBJ whole genome shotgun (WGS) entry which is preliminary data.</text>
</comment>
<protein>
    <submittedName>
        <fullName evidence="1">Uncharacterized protein</fullName>
    </submittedName>
</protein>
<dbReference type="RefSeq" id="WP_146660167.1">
    <property type="nucleotide sequence ID" value="NZ_JMCC02000061.1"/>
</dbReference>
<evidence type="ECO:0000313" key="1">
    <source>
        <dbReference type="EMBL" id="KIG15088.1"/>
    </source>
</evidence>
<proteinExistence type="predicted"/>
<dbReference type="EMBL" id="JMCC02000061">
    <property type="protein sequence ID" value="KIG15088.1"/>
    <property type="molecule type" value="Genomic_DNA"/>
</dbReference>
<evidence type="ECO:0000313" key="2">
    <source>
        <dbReference type="Proteomes" id="UP000031599"/>
    </source>
</evidence>
<accession>A0A0C1ZVJ7</accession>